<reference evidence="1 2" key="1">
    <citation type="journal article" date="2023" name="ACS Omega">
        <title>Identification of the Neoaspergillic Acid Biosynthesis Gene Cluster by Establishing an In Vitro CRISPR-Ribonucleoprotein Genetic System in Aspergillus melleus.</title>
        <authorList>
            <person name="Yuan B."/>
            <person name="Grau M.F."/>
            <person name="Murata R.M."/>
            <person name="Torok T."/>
            <person name="Venkateswaran K."/>
            <person name="Stajich J.E."/>
            <person name="Wang C.C.C."/>
        </authorList>
    </citation>
    <scope>NUCLEOTIDE SEQUENCE [LARGE SCALE GENOMIC DNA]</scope>
    <source>
        <strain evidence="1 2">IMV 1140</strain>
    </source>
</reference>
<accession>A0ACC3B4J9</accession>
<dbReference type="Proteomes" id="UP001177260">
    <property type="component" value="Unassembled WGS sequence"/>
</dbReference>
<name>A0ACC3B4J9_9EURO</name>
<dbReference type="EMBL" id="JAOPJF010000028">
    <property type="protein sequence ID" value="KAK1144839.1"/>
    <property type="molecule type" value="Genomic_DNA"/>
</dbReference>
<sequence length="236" mass="26791">MPRESLLNTRNDVRDQLRDWKDNLPQHLQFEPSIDPTPPPHQITPHTTYWALVILVEQAFLKPDHFQFKLDSASELESRQVCIKAALKIRGLVQAYKNAFTLRRAQYGISYATYCAVLVLLHHTDQSSGEYADCIRFFWSALLEYQRGCSFGLKKPLKILRSLIHRLNGMSSGGSDQSDAGITAALDLNYTGHDFQSMLEPLARAEADAWVNSWLNTAPEEDCLANETVFGLFMTE</sequence>
<keyword evidence="2" id="KW-1185">Reference proteome</keyword>
<evidence type="ECO:0000313" key="1">
    <source>
        <dbReference type="EMBL" id="KAK1144839.1"/>
    </source>
</evidence>
<comment type="caution">
    <text evidence="1">The sequence shown here is derived from an EMBL/GenBank/DDBJ whole genome shotgun (WGS) entry which is preliminary data.</text>
</comment>
<protein>
    <submittedName>
        <fullName evidence="1">Uncharacterized protein</fullName>
    </submittedName>
</protein>
<evidence type="ECO:0000313" key="2">
    <source>
        <dbReference type="Proteomes" id="UP001177260"/>
    </source>
</evidence>
<organism evidence="1 2">
    <name type="scientific">Aspergillus melleus</name>
    <dbReference type="NCBI Taxonomy" id="138277"/>
    <lineage>
        <taxon>Eukaryota</taxon>
        <taxon>Fungi</taxon>
        <taxon>Dikarya</taxon>
        <taxon>Ascomycota</taxon>
        <taxon>Pezizomycotina</taxon>
        <taxon>Eurotiomycetes</taxon>
        <taxon>Eurotiomycetidae</taxon>
        <taxon>Eurotiales</taxon>
        <taxon>Aspergillaceae</taxon>
        <taxon>Aspergillus</taxon>
        <taxon>Aspergillus subgen. Circumdati</taxon>
    </lineage>
</organism>
<proteinExistence type="predicted"/>
<gene>
    <name evidence="1" type="ORF">N8T08_004852</name>
</gene>